<name>A0A6J5MN35_9CAUD</name>
<reference evidence="1" key="1">
    <citation type="submission" date="2020-04" db="EMBL/GenBank/DDBJ databases">
        <authorList>
            <person name="Chiriac C."/>
            <person name="Salcher M."/>
            <person name="Ghai R."/>
            <person name="Kavagutti S V."/>
        </authorList>
    </citation>
    <scope>NUCLEOTIDE SEQUENCE</scope>
</reference>
<accession>A0A6J5MN35</accession>
<evidence type="ECO:0008006" key="2">
    <source>
        <dbReference type="Google" id="ProtNLM"/>
    </source>
</evidence>
<evidence type="ECO:0000313" key="1">
    <source>
        <dbReference type="EMBL" id="CAB4147057.1"/>
    </source>
</evidence>
<proteinExistence type="predicted"/>
<dbReference type="SUPFAM" id="SSF56784">
    <property type="entry name" value="HAD-like"/>
    <property type="match status" value="1"/>
</dbReference>
<dbReference type="EMBL" id="LR796475">
    <property type="protein sequence ID" value="CAB4147057.1"/>
    <property type="molecule type" value="Genomic_DNA"/>
</dbReference>
<protein>
    <recommendedName>
        <fullName evidence="2">Polynucleotide kinase</fullName>
    </recommendedName>
</protein>
<sequence>MSWIGVDLDGTLAKYGGWKGPDNIGEPVPAMKARVMEWLRNGVEVRIFTARAAIPEQVAPVEAWCREHLGVALQVTNVKDFGMIELWDDRAVGVELNTGRRTDGKE</sequence>
<gene>
    <name evidence="1" type="ORF">UFOVP505_10</name>
</gene>
<dbReference type="InterPro" id="IPR023214">
    <property type="entry name" value="HAD_sf"/>
</dbReference>
<organism evidence="1">
    <name type="scientific">uncultured Caudovirales phage</name>
    <dbReference type="NCBI Taxonomy" id="2100421"/>
    <lineage>
        <taxon>Viruses</taxon>
        <taxon>Duplodnaviria</taxon>
        <taxon>Heunggongvirae</taxon>
        <taxon>Uroviricota</taxon>
        <taxon>Caudoviricetes</taxon>
        <taxon>Peduoviridae</taxon>
        <taxon>Maltschvirus</taxon>
        <taxon>Maltschvirus maltsch</taxon>
    </lineage>
</organism>
<dbReference type="Gene3D" id="3.40.50.1000">
    <property type="entry name" value="HAD superfamily/HAD-like"/>
    <property type="match status" value="1"/>
</dbReference>
<dbReference type="InterPro" id="IPR036412">
    <property type="entry name" value="HAD-like_sf"/>
</dbReference>